<dbReference type="Proteomes" id="UP000299102">
    <property type="component" value="Unassembled WGS sequence"/>
</dbReference>
<keyword evidence="2" id="KW-1185">Reference proteome</keyword>
<proteinExistence type="predicted"/>
<evidence type="ECO:0008006" key="3">
    <source>
        <dbReference type="Google" id="ProtNLM"/>
    </source>
</evidence>
<accession>A0A4C2A2E8</accession>
<dbReference type="OrthoDB" id="10017160at2759"/>
<dbReference type="EMBL" id="BGZK01002335">
    <property type="protein sequence ID" value="GBP93087.1"/>
    <property type="molecule type" value="Genomic_DNA"/>
</dbReference>
<dbReference type="AlphaFoldDB" id="A0A4C2A2E8"/>
<sequence length="72" mass="8365">MLTDEFKDGHPKSVVVPQNVDAVRELITRDRHVTFGEIKTSVSLSESWIYTYDPKAKQQSTVWVFQDEPKKK</sequence>
<organism evidence="1 2">
    <name type="scientific">Eumeta variegata</name>
    <name type="common">Bagworm moth</name>
    <name type="synonym">Eumeta japonica</name>
    <dbReference type="NCBI Taxonomy" id="151549"/>
    <lineage>
        <taxon>Eukaryota</taxon>
        <taxon>Metazoa</taxon>
        <taxon>Ecdysozoa</taxon>
        <taxon>Arthropoda</taxon>
        <taxon>Hexapoda</taxon>
        <taxon>Insecta</taxon>
        <taxon>Pterygota</taxon>
        <taxon>Neoptera</taxon>
        <taxon>Endopterygota</taxon>
        <taxon>Lepidoptera</taxon>
        <taxon>Glossata</taxon>
        <taxon>Ditrysia</taxon>
        <taxon>Tineoidea</taxon>
        <taxon>Psychidae</taxon>
        <taxon>Oiketicinae</taxon>
        <taxon>Eumeta</taxon>
    </lineage>
</organism>
<evidence type="ECO:0000313" key="2">
    <source>
        <dbReference type="Proteomes" id="UP000299102"/>
    </source>
</evidence>
<reference evidence="1 2" key="1">
    <citation type="journal article" date="2019" name="Commun. Biol.">
        <title>The bagworm genome reveals a unique fibroin gene that provides high tensile strength.</title>
        <authorList>
            <person name="Kono N."/>
            <person name="Nakamura H."/>
            <person name="Ohtoshi R."/>
            <person name="Tomita M."/>
            <person name="Numata K."/>
            <person name="Arakawa K."/>
        </authorList>
    </citation>
    <scope>NUCLEOTIDE SEQUENCE [LARGE SCALE GENOMIC DNA]</scope>
</reference>
<comment type="caution">
    <text evidence="1">The sequence shown here is derived from an EMBL/GenBank/DDBJ whole genome shotgun (WGS) entry which is preliminary data.</text>
</comment>
<gene>
    <name evidence="1" type="ORF">EVAR_63369_1</name>
</gene>
<evidence type="ECO:0000313" key="1">
    <source>
        <dbReference type="EMBL" id="GBP93087.1"/>
    </source>
</evidence>
<protein>
    <recommendedName>
        <fullName evidence="3">Histone-lysine N-methyltransferase SETMAR</fullName>
    </recommendedName>
</protein>
<name>A0A4C2A2E8_EUMVA</name>